<sequence>MGPEDPRLGNLRGRSEADQLLLRERVHSFARLSLLAQHPSSLGTRPHTTRNTRGSRTERTIGGDTVVDLGESVAHCKSSDVGIAAARSARRAQQAASASAVVHNVYLTAPTQRRLQADNSIQKPPPMLT</sequence>
<dbReference type="Proteomes" id="UP001215151">
    <property type="component" value="Unassembled WGS sequence"/>
</dbReference>
<organism evidence="2 3">
    <name type="scientific">Trametes cubensis</name>
    <dbReference type="NCBI Taxonomy" id="1111947"/>
    <lineage>
        <taxon>Eukaryota</taxon>
        <taxon>Fungi</taxon>
        <taxon>Dikarya</taxon>
        <taxon>Basidiomycota</taxon>
        <taxon>Agaricomycotina</taxon>
        <taxon>Agaricomycetes</taxon>
        <taxon>Polyporales</taxon>
        <taxon>Polyporaceae</taxon>
        <taxon>Trametes</taxon>
    </lineage>
</organism>
<dbReference type="EMBL" id="JAPEVG010000148">
    <property type="protein sequence ID" value="KAJ8481002.1"/>
    <property type="molecule type" value="Genomic_DNA"/>
</dbReference>
<name>A0AAD7XB88_9APHY</name>
<protein>
    <submittedName>
        <fullName evidence="2">Uncharacterized protein</fullName>
    </submittedName>
</protein>
<reference evidence="2" key="1">
    <citation type="submission" date="2022-11" db="EMBL/GenBank/DDBJ databases">
        <title>Genome Sequence of Cubamyces cubensis.</title>
        <authorList>
            <person name="Buettner E."/>
        </authorList>
    </citation>
    <scope>NUCLEOTIDE SEQUENCE</scope>
    <source>
        <strain evidence="2">MPL-01</strain>
    </source>
</reference>
<evidence type="ECO:0000256" key="1">
    <source>
        <dbReference type="SAM" id="MobiDB-lite"/>
    </source>
</evidence>
<accession>A0AAD7XB88</accession>
<evidence type="ECO:0000313" key="2">
    <source>
        <dbReference type="EMBL" id="KAJ8481002.1"/>
    </source>
</evidence>
<feature type="region of interest" description="Disordered" evidence="1">
    <location>
        <begin position="38"/>
        <end position="60"/>
    </location>
</feature>
<comment type="caution">
    <text evidence="2">The sequence shown here is derived from an EMBL/GenBank/DDBJ whole genome shotgun (WGS) entry which is preliminary data.</text>
</comment>
<proteinExistence type="predicted"/>
<dbReference type="AlphaFoldDB" id="A0AAD7XB88"/>
<evidence type="ECO:0000313" key="3">
    <source>
        <dbReference type="Proteomes" id="UP001215151"/>
    </source>
</evidence>
<keyword evidence="3" id="KW-1185">Reference proteome</keyword>
<gene>
    <name evidence="2" type="ORF">ONZ51_g6280</name>
</gene>